<dbReference type="SUPFAM" id="SSF53383">
    <property type="entry name" value="PLP-dependent transferases"/>
    <property type="match status" value="1"/>
</dbReference>
<proteinExistence type="predicted"/>
<dbReference type="InterPro" id="IPR015424">
    <property type="entry name" value="PyrdxlP-dep_Trfase"/>
</dbReference>
<evidence type="ECO:0000313" key="4">
    <source>
        <dbReference type="Proteomes" id="UP001500124"/>
    </source>
</evidence>
<protein>
    <recommendedName>
        <fullName evidence="2">Aminotransferase class I/classII large domain-containing protein</fullName>
    </recommendedName>
</protein>
<feature type="region of interest" description="Disordered" evidence="1">
    <location>
        <begin position="324"/>
        <end position="343"/>
    </location>
</feature>
<sequence>MTLDLSGPPRPWPDGLVRRFAVAQARALDRPGCWGTPPPQGDPALLERLAELFSAPPGRTVVTAGVRQFAGAWAGRTRTALVERPGFADIAKVLSGAAAVRALTWEELPGAARGAGEPVTVWVTSPARNPDGRSLDGADRAALSALAAAGHQVVVNQVYRWFAPPEDPPAGCWSVTSLAKLCGGGSRLGWAVLPEGERPPPSLSACGPATAWQRAWAGFLDAPTLAALRAACVEPTLEARRVFTGRLGDLLGWRFAGAGMSLTLHWRGASEERVTALFAEHGLKVGPGSAFDAREGSVRLAFSGVDAHEAAQAAERVARLAAEADGELRPAGGSPARPAHGGS</sequence>
<organism evidence="3 4">
    <name type="scientific">Streptomyces similanensis</name>
    <dbReference type="NCBI Taxonomy" id="1274988"/>
    <lineage>
        <taxon>Bacteria</taxon>
        <taxon>Bacillati</taxon>
        <taxon>Actinomycetota</taxon>
        <taxon>Actinomycetes</taxon>
        <taxon>Kitasatosporales</taxon>
        <taxon>Streptomycetaceae</taxon>
        <taxon>Streptomyces</taxon>
    </lineage>
</organism>
<comment type="caution">
    <text evidence="3">The sequence shown here is derived from an EMBL/GenBank/DDBJ whole genome shotgun (WGS) entry which is preliminary data.</text>
</comment>
<reference evidence="4" key="1">
    <citation type="journal article" date="2019" name="Int. J. Syst. Evol. Microbiol.">
        <title>The Global Catalogue of Microorganisms (GCM) 10K type strain sequencing project: providing services to taxonomists for standard genome sequencing and annotation.</title>
        <authorList>
            <consortium name="The Broad Institute Genomics Platform"/>
            <consortium name="The Broad Institute Genome Sequencing Center for Infectious Disease"/>
            <person name="Wu L."/>
            <person name="Ma J."/>
        </authorList>
    </citation>
    <scope>NUCLEOTIDE SEQUENCE [LARGE SCALE GENOMIC DNA]</scope>
    <source>
        <strain evidence="4">JCM 18410</strain>
    </source>
</reference>
<evidence type="ECO:0000256" key="1">
    <source>
        <dbReference type="SAM" id="MobiDB-lite"/>
    </source>
</evidence>
<gene>
    <name evidence="3" type="ORF">GCM10023336_69900</name>
</gene>
<accession>A0ABP9LL43</accession>
<dbReference type="Pfam" id="PF00155">
    <property type="entry name" value="Aminotran_1_2"/>
    <property type="match status" value="1"/>
</dbReference>
<evidence type="ECO:0000313" key="3">
    <source>
        <dbReference type="EMBL" id="GAA5078318.1"/>
    </source>
</evidence>
<feature type="domain" description="Aminotransferase class I/classII large" evidence="2">
    <location>
        <begin position="17"/>
        <end position="317"/>
    </location>
</feature>
<dbReference type="Gene3D" id="3.40.640.10">
    <property type="entry name" value="Type I PLP-dependent aspartate aminotransferase-like (Major domain)"/>
    <property type="match status" value="1"/>
</dbReference>
<dbReference type="InterPro" id="IPR015421">
    <property type="entry name" value="PyrdxlP-dep_Trfase_major"/>
</dbReference>
<dbReference type="Gene3D" id="3.90.1150.10">
    <property type="entry name" value="Aspartate Aminotransferase, domain 1"/>
    <property type="match status" value="1"/>
</dbReference>
<keyword evidence="4" id="KW-1185">Reference proteome</keyword>
<dbReference type="InterPro" id="IPR004839">
    <property type="entry name" value="Aminotransferase_I/II_large"/>
</dbReference>
<evidence type="ECO:0000259" key="2">
    <source>
        <dbReference type="Pfam" id="PF00155"/>
    </source>
</evidence>
<dbReference type="EMBL" id="BAABKC010000128">
    <property type="protein sequence ID" value="GAA5078318.1"/>
    <property type="molecule type" value="Genomic_DNA"/>
</dbReference>
<dbReference type="Proteomes" id="UP001500124">
    <property type="component" value="Unassembled WGS sequence"/>
</dbReference>
<dbReference type="InterPro" id="IPR015422">
    <property type="entry name" value="PyrdxlP-dep_Trfase_small"/>
</dbReference>
<dbReference type="RefSeq" id="WP_345672038.1">
    <property type="nucleotide sequence ID" value="NZ_BAABKC010000128.1"/>
</dbReference>
<name>A0ABP9LL43_9ACTN</name>